<protein>
    <submittedName>
        <fullName evidence="5">Tyrosine recombinase XerC</fullName>
    </submittedName>
</protein>
<reference evidence="6" key="1">
    <citation type="submission" date="2017-02" db="EMBL/GenBank/DDBJ databases">
        <title>Comparative genomics and description of representatives of a novel lineage of planctomycetes thriving in anoxic sediments.</title>
        <authorList>
            <person name="Spring S."/>
            <person name="Bunk B."/>
            <person name="Sproer C."/>
        </authorList>
    </citation>
    <scope>NUCLEOTIDE SEQUENCE [LARGE SCALE GENOMIC DNA]</scope>
    <source>
        <strain evidence="6">SM-Chi-D1</strain>
    </source>
</reference>
<dbReference type="PANTHER" id="PTHR30349">
    <property type="entry name" value="PHAGE INTEGRASE-RELATED"/>
    <property type="match status" value="1"/>
</dbReference>
<dbReference type="InterPro" id="IPR050090">
    <property type="entry name" value="Tyrosine_recombinase_XerCD"/>
</dbReference>
<dbReference type="SUPFAM" id="SSF56349">
    <property type="entry name" value="DNA breaking-rejoining enzymes"/>
    <property type="match status" value="1"/>
</dbReference>
<keyword evidence="2" id="KW-0238">DNA-binding</keyword>
<evidence type="ECO:0000313" key="6">
    <source>
        <dbReference type="Proteomes" id="UP000188181"/>
    </source>
</evidence>
<keyword evidence="3" id="KW-0233">DNA recombination</keyword>
<dbReference type="InterPro" id="IPR013762">
    <property type="entry name" value="Integrase-like_cat_sf"/>
</dbReference>
<feature type="domain" description="Tyr recombinase" evidence="4">
    <location>
        <begin position="23"/>
        <end position="219"/>
    </location>
</feature>
<dbReference type="KEGG" id="pbas:SMSP2_01809"/>
<dbReference type="STRING" id="1851148.SMSP2_01809"/>
<accession>A0A1Q2MFF1</accession>
<dbReference type="Pfam" id="PF00589">
    <property type="entry name" value="Phage_integrase"/>
    <property type="match status" value="1"/>
</dbReference>
<gene>
    <name evidence="5" type="primary">xerC_3</name>
    <name evidence="5" type="ORF">SMSP2_01809</name>
</gene>
<name>A0A1Q2MFF1_9BACT</name>
<dbReference type="Proteomes" id="UP000188181">
    <property type="component" value="Chromosome"/>
</dbReference>
<sequence>MRNKAKGQKYEPKKMISNDWVLEPNKYMDKAEADILLSTVARRAKKYRQKGLYFGIRDYFAIHLAMMTGLRVQEIADLKCGDLFLDGHLCSVIVRCGKGSKKRIVYFNGEFKDHCLEYLDWKAQMGESLEPEAPLIVSRSTGGHMSTRGLQRMFKRNAQRAGLKSCYSIHCLRHTYACFLLKAGDWNLRLVQKQLGHARISTTQVYADVMMPDMENALNRLYAD</sequence>
<dbReference type="Gene3D" id="1.10.443.10">
    <property type="entry name" value="Intergrase catalytic core"/>
    <property type="match status" value="1"/>
</dbReference>
<proteinExistence type="inferred from homology"/>
<dbReference type="InterPro" id="IPR002104">
    <property type="entry name" value="Integrase_catalytic"/>
</dbReference>
<evidence type="ECO:0000259" key="4">
    <source>
        <dbReference type="PROSITE" id="PS51898"/>
    </source>
</evidence>
<keyword evidence="6" id="KW-1185">Reference proteome</keyword>
<dbReference type="OrthoDB" id="258059at2"/>
<evidence type="ECO:0000256" key="3">
    <source>
        <dbReference type="ARBA" id="ARBA00023172"/>
    </source>
</evidence>
<dbReference type="EMBL" id="CP019646">
    <property type="protein sequence ID" value="AQQ71435.1"/>
    <property type="molecule type" value="Genomic_DNA"/>
</dbReference>
<evidence type="ECO:0000313" key="5">
    <source>
        <dbReference type="EMBL" id="AQQ71435.1"/>
    </source>
</evidence>
<dbReference type="RefSeq" id="WP_146683610.1">
    <property type="nucleotide sequence ID" value="NZ_CP019646.1"/>
</dbReference>
<dbReference type="PANTHER" id="PTHR30349:SF41">
    <property type="entry name" value="INTEGRASE_RECOMBINASE PROTEIN MJ0367-RELATED"/>
    <property type="match status" value="1"/>
</dbReference>
<evidence type="ECO:0000256" key="2">
    <source>
        <dbReference type="ARBA" id="ARBA00023125"/>
    </source>
</evidence>
<dbReference type="InterPro" id="IPR011010">
    <property type="entry name" value="DNA_brk_join_enz"/>
</dbReference>
<organism evidence="5 6">
    <name type="scientific">Limihaloglobus sulfuriphilus</name>
    <dbReference type="NCBI Taxonomy" id="1851148"/>
    <lineage>
        <taxon>Bacteria</taxon>
        <taxon>Pseudomonadati</taxon>
        <taxon>Planctomycetota</taxon>
        <taxon>Phycisphaerae</taxon>
        <taxon>Sedimentisphaerales</taxon>
        <taxon>Sedimentisphaeraceae</taxon>
        <taxon>Limihaloglobus</taxon>
    </lineage>
</organism>
<dbReference type="GO" id="GO:0006310">
    <property type="term" value="P:DNA recombination"/>
    <property type="evidence" value="ECO:0007669"/>
    <property type="project" value="UniProtKB-KW"/>
</dbReference>
<dbReference type="GO" id="GO:0015074">
    <property type="term" value="P:DNA integration"/>
    <property type="evidence" value="ECO:0007669"/>
    <property type="project" value="InterPro"/>
</dbReference>
<dbReference type="GO" id="GO:0003677">
    <property type="term" value="F:DNA binding"/>
    <property type="evidence" value="ECO:0007669"/>
    <property type="project" value="UniProtKB-KW"/>
</dbReference>
<evidence type="ECO:0000256" key="1">
    <source>
        <dbReference type="ARBA" id="ARBA00008857"/>
    </source>
</evidence>
<comment type="similarity">
    <text evidence="1">Belongs to the 'phage' integrase family.</text>
</comment>
<dbReference type="AlphaFoldDB" id="A0A1Q2MFF1"/>
<dbReference type="PROSITE" id="PS51898">
    <property type="entry name" value="TYR_RECOMBINASE"/>
    <property type="match status" value="1"/>
</dbReference>